<organism evidence="3 4">
    <name type="scientific">[Curtobacterium] plantarum</name>
    <dbReference type="NCBI Taxonomy" id="221276"/>
    <lineage>
        <taxon>Bacteria</taxon>
        <taxon>Pseudomonadati</taxon>
        <taxon>Pseudomonadota</taxon>
        <taxon>Gammaproteobacteria</taxon>
        <taxon>Enterobacterales</taxon>
        <taxon>Erwiniaceae</taxon>
        <taxon>Pantoea</taxon>
    </lineage>
</organism>
<feature type="domain" description="Anti-CBASS protein Acb1-like N-terminal" evidence="2">
    <location>
        <begin position="88"/>
        <end position="450"/>
    </location>
</feature>
<sequence>MWWFKKKEIAAPEPVKESEKVQMKINPEAVASVQPKPQREFQRYEPPKGVIPASVERAILAMDSTDYGALNDAYGMGYGTLDSFPGYPYLAAMAQKPEYRKMVGTIAEEMTRKWIKLRTVGDDDKSERVKAITDALERFHVRDKFREAAEHDGYFGGGQIYIDVLSPKNVSAWTDDNELKQKLFISDKKIPKGSLKGLQVIEPVWTYPGVYNAQNPLSPDFYKPTEWFVMGKTVHASRMIDFVSRQVPDLLKASYNFRGLSLVQMAEPYVNNWLRTRDSVSDMIHSFSIPVIGTNMSTVLQGGGADSVLARLDLFNRCRDNRGAFAKDNDTTSPETVEFVNAPLSGLDTLQAQSQEHMAAVSGIPLVKLLGITPNGLNASSDGEIRVFYDYIHSLQQAMFKEPLKRVLEVIQLSEFGDIDPEIYFEFEPLYEMSAKERADIRLVDAQTDAVYVNQVQALSSNDIRQKIADDPDSPYHSLDLSDDLEIEEEDLDDDEEGDGKDDPPDKA</sequence>
<reference evidence="3 4" key="1">
    <citation type="submission" date="2023-07" db="EMBL/GenBank/DDBJ databases">
        <title>Sorghum-associated microbial communities from plants grown in Nebraska, USA.</title>
        <authorList>
            <person name="Schachtman D."/>
        </authorList>
    </citation>
    <scope>NUCLEOTIDE SEQUENCE [LARGE SCALE GENOMIC DNA]</scope>
    <source>
        <strain evidence="3 4">CC49</strain>
    </source>
</reference>
<protein>
    <submittedName>
        <fullName evidence="3">Phage-related protein (TIGR01555 family)</fullName>
    </submittedName>
</protein>
<accession>A0ABT9T9D6</accession>
<feature type="compositionally biased region" description="Acidic residues" evidence="1">
    <location>
        <begin position="481"/>
        <end position="500"/>
    </location>
</feature>
<proteinExistence type="predicted"/>
<comment type="caution">
    <text evidence="3">The sequence shown here is derived from an EMBL/GenBank/DDBJ whole genome shotgun (WGS) entry which is preliminary data.</text>
</comment>
<gene>
    <name evidence="3" type="ORF">J2X94_001136</name>
</gene>
<keyword evidence="4" id="KW-1185">Reference proteome</keyword>
<feature type="region of interest" description="Disordered" evidence="1">
    <location>
        <begin position="467"/>
        <end position="508"/>
    </location>
</feature>
<evidence type="ECO:0000259" key="2">
    <source>
        <dbReference type="Pfam" id="PF06381"/>
    </source>
</evidence>
<name>A0ABT9T9D6_9GAMM</name>
<dbReference type="Pfam" id="PF06381">
    <property type="entry name" value="Phage_portal_3"/>
    <property type="match status" value="1"/>
</dbReference>
<evidence type="ECO:0000313" key="4">
    <source>
        <dbReference type="Proteomes" id="UP001244623"/>
    </source>
</evidence>
<evidence type="ECO:0000313" key="3">
    <source>
        <dbReference type="EMBL" id="MDQ0019008.1"/>
    </source>
</evidence>
<dbReference type="RefSeq" id="WP_307618066.1">
    <property type="nucleotide sequence ID" value="NZ_JAUSSJ010000001.1"/>
</dbReference>
<dbReference type="Proteomes" id="UP001244623">
    <property type="component" value="Unassembled WGS sequence"/>
</dbReference>
<evidence type="ECO:0000256" key="1">
    <source>
        <dbReference type="SAM" id="MobiDB-lite"/>
    </source>
</evidence>
<dbReference type="InterPro" id="IPR024459">
    <property type="entry name" value="Acb1-like_N"/>
</dbReference>
<dbReference type="EMBL" id="JAUSSJ010000001">
    <property type="protein sequence ID" value="MDQ0019008.1"/>
    <property type="molecule type" value="Genomic_DNA"/>
</dbReference>